<feature type="signal peptide" evidence="4">
    <location>
        <begin position="1"/>
        <end position="25"/>
    </location>
</feature>
<proteinExistence type="inferred from homology"/>
<evidence type="ECO:0000259" key="6">
    <source>
        <dbReference type="Pfam" id="PF25917"/>
    </source>
</evidence>
<evidence type="ECO:0000256" key="2">
    <source>
        <dbReference type="ARBA" id="ARBA00009477"/>
    </source>
</evidence>
<dbReference type="Pfam" id="PF25944">
    <property type="entry name" value="Beta-barrel_RND"/>
    <property type="match status" value="1"/>
</dbReference>
<dbReference type="GO" id="GO:0005886">
    <property type="term" value="C:plasma membrane"/>
    <property type="evidence" value="ECO:0007669"/>
    <property type="project" value="UniProtKB-SubCell"/>
</dbReference>
<feature type="domain" description="Multidrug resistance protein MdtA-like alpha-helical hairpin" evidence="5">
    <location>
        <begin position="108"/>
        <end position="178"/>
    </location>
</feature>
<dbReference type="InterPro" id="IPR058626">
    <property type="entry name" value="MdtA-like_b-barrel"/>
</dbReference>
<evidence type="ECO:0000313" key="10">
    <source>
        <dbReference type="Proteomes" id="UP000028252"/>
    </source>
</evidence>
<dbReference type="Gene3D" id="1.10.287.470">
    <property type="entry name" value="Helix hairpin bin"/>
    <property type="match status" value="1"/>
</dbReference>
<dbReference type="SUPFAM" id="SSF111369">
    <property type="entry name" value="HlyD-like secretion proteins"/>
    <property type="match status" value="1"/>
</dbReference>
<dbReference type="Pfam" id="PF25917">
    <property type="entry name" value="BSH_RND"/>
    <property type="match status" value="1"/>
</dbReference>
<protein>
    <submittedName>
        <fullName evidence="9">Membrane fusion protein of RND family multidrug efflux pump</fullName>
    </submittedName>
</protein>
<keyword evidence="10" id="KW-1185">Reference proteome</keyword>
<accession>A0A081FXU3</accession>
<dbReference type="RefSeq" id="WP_036188621.1">
    <property type="nucleotide sequence ID" value="NZ_JMQN01000039.1"/>
</dbReference>
<dbReference type="NCBIfam" id="TIGR01730">
    <property type="entry name" value="RND_mfp"/>
    <property type="match status" value="1"/>
</dbReference>
<comment type="similarity">
    <text evidence="2">Belongs to the membrane fusion protein (MFP) (TC 8.A.1) family.</text>
</comment>
<dbReference type="PANTHER" id="PTHR30158:SF3">
    <property type="entry name" value="MULTIDRUG EFFLUX PUMP SUBUNIT ACRA-RELATED"/>
    <property type="match status" value="1"/>
</dbReference>
<dbReference type="GO" id="GO:0046677">
    <property type="term" value="P:response to antibiotic"/>
    <property type="evidence" value="ECO:0007669"/>
    <property type="project" value="TreeGrafter"/>
</dbReference>
<feature type="domain" description="Multidrug resistance protein MdtA-like C-terminal permuted SH3" evidence="8">
    <location>
        <begin position="302"/>
        <end position="363"/>
    </location>
</feature>
<feature type="coiled-coil region" evidence="3">
    <location>
        <begin position="109"/>
        <end position="167"/>
    </location>
</feature>
<dbReference type="Pfam" id="PF25876">
    <property type="entry name" value="HH_MFP_RND"/>
    <property type="match status" value="1"/>
</dbReference>
<dbReference type="PANTHER" id="PTHR30158">
    <property type="entry name" value="ACRA/E-RELATED COMPONENT OF DRUG EFFLUX TRANSPORTER"/>
    <property type="match status" value="1"/>
</dbReference>
<dbReference type="Gene3D" id="2.40.50.100">
    <property type="match status" value="1"/>
</dbReference>
<dbReference type="InterPro" id="IPR058624">
    <property type="entry name" value="MdtA-like_HH"/>
</dbReference>
<dbReference type="EMBL" id="JMQN01000039">
    <property type="protein sequence ID" value="KEA63348.1"/>
    <property type="molecule type" value="Genomic_DNA"/>
</dbReference>
<keyword evidence="3" id="KW-0175">Coiled coil</keyword>
<dbReference type="GO" id="GO:0015721">
    <property type="term" value="P:bile acid and bile salt transport"/>
    <property type="evidence" value="ECO:0007669"/>
    <property type="project" value="TreeGrafter"/>
</dbReference>
<comment type="caution">
    <text evidence="9">The sequence shown here is derived from an EMBL/GenBank/DDBJ whole genome shotgun (WGS) entry which is preliminary data.</text>
</comment>
<gene>
    <name evidence="9" type="ORF">ADIMK_2491</name>
</gene>
<evidence type="ECO:0000256" key="1">
    <source>
        <dbReference type="ARBA" id="ARBA00004519"/>
    </source>
</evidence>
<dbReference type="eggNOG" id="COG0845">
    <property type="taxonomic scope" value="Bacteria"/>
</dbReference>
<feature type="chain" id="PRO_5001757376" evidence="4">
    <location>
        <begin position="26"/>
        <end position="382"/>
    </location>
</feature>
<dbReference type="Pfam" id="PF25967">
    <property type="entry name" value="RND-MFP_C"/>
    <property type="match status" value="1"/>
</dbReference>
<keyword evidence="4" id="KW-0732">Signal</keyword>
<dbReference type="GO" id="GO:0022857">
    <property type="term" value="F:transmembrane transporter activity"/>
    <property type="evidence" value="ECO:0007669"/>
    <property type="project" value="InterPro"/>
</dbReference>
<evidence type="ECO:0000259" key="5">
    <source>
        <dbReference type="Pfam" id="PF25876"/>
    </source>
</evidence>
<evidence type="ECO:0000256" key="4">
    <source>
        <dbReference type="SAM" id="SignalP"/>
    </source>
</evidence>
<evidence type="ECO:0000256" key="3">
    <source>
        <dbReference type="SAM" id="Coils"/>
    </source>
</evidence>
<feature type="domain" description="Multidrug resistance protein MdtA-like beta-barrel" evidence="7">
    <location>
        <begin position="215"/>
        <end position="296"/>
    </location>
</feature>
<dbReference type="PATRIC" id="fig|1232683.4.peg.2444"/>
<name>A0A081FXU3_9GAMM</name>
<dbReference type="PROSITE" id="PS51257">
    <property type="entry name" value="PROKAR_LIPOPROTEIN"/>
    <property type="match status" value="1"/>
</dbReference>
<dbReference type="InterPro" id="IPR006143">
    <property type="entry name" value="RND_pump_MFP"/>
</dbReference>
<dbReference type="AlphaFoldDB" id="A0A081FXU3"/>
<dbReference type="FunFam" id="2.40.420.20:FF:000001">
    <property type="entry name" value="Efflux RND transporter periplasmic adaptor subunit"/>
    <property type="match status" value="1"/>
</dbReference>
<comment type="subcellular location">
    <subcellularLocation>
        <location evidence="1">Cell inner membrane</location>
        <topology evidence="1">Lipid-anchor</topology>
    </subcellularLocation>
</comment>
<dbReference type="InterPro" id="IPR058627">
    <property type="entry name" value="MdtA-like_C"/>
</dbReference>
<dbReference type="Proteomes" id="UP000028252">
    <property type="component" value="Unassembled WGS sequence"/>
</dbReference>
<organism evidence="9 10">
    <name type="scientific">Marinobacterium lacunae</name>
    <dbReference type="NCBI Taxonomy" id="1232683"/>
    <lineage>
        <taxon>Bacteria</taxon>
        <taxon>Pseudomonadati</taxon>
        <taxon>Pseudomonadota</taxon>
        <taxon>Gammaproteobacteria</taxon>
        <taxon>Oceanospirillales</taxon>
        <taxon>Oceanospirillaceae</taxon>
        <taxon>Marinobacterium</taxon>
    </lineage>
</organism>
<evidence type="ECO:0000313" key="9">
    <source>
        <dbReference type="EMBL" id="KEA63348.1"/>
    </source>
</evidence>
<reference evidence="9 10" key="1">
    <citation type="submission" date="2014-04" db="EMBL/GenBank/DDBJ databases">
        <title>Marinobacterium kochiensis sp. nov., isolated from sediment sample collected from Kochi backwaters in Kerala, India.</title>
        <authorList>
            <person name="Singh A."/>
            <person name="Pinnaka A.K."/>
        </authorList>
    </citation>
    <scope>NUCLEOTIDE SEQUENCE [LARGE SCALE GENOMIC DNA]</scope>
    <source>
        <strain evidence="9 10">AK27</strain>
    </source>
</reference>
<dbReference type="InterPro" id="IPR058625">
    <property type="entry name" value="MdtA-like_BSH"/>
</dbReference>
<dbReference type="STRING" id="1232683.ADIMK_2491"/>
<evidence type="ECO:0000259" key="7">
    <source>
        <dbReference type="Pfam" id="PF25944"/>
    </source>
</evidence>
<dbReference type="Gene3D" id="2.40.30.170">
    <property type="match status" value="1"/>
</dbReference>
<dbReference type="OrthoDB" id="9800613at2"/>
<evidence type="ECO:0000259" key="8">
    <source>
        <dbReference type="Pfam" id="PF25967"/>
    </source>
</evidence>
<feature type="domain" description="Multidrug resistance protein MdtA-like barrel-sandwich hybrid" evidence="6">
    <location>
        <begin position="68"/>
        <end position="210"/>
    </location>
</feature>
<dbReference type="Gene3D" id="2.40.420.20">
    <property type="match status" value="1"/>
</dbReference>
<sequence>MGKTITLLRSWPSSLLIGGILLSLAGCQDKSDQGAGATPPPTTVDVVTLQTQVVDISETYAGRVAAYRSAEIRPQVGGIILARSFEEGSRVEAGELLYQIDPSLYKAELASAESELALAQANAQSARLLAERYRELVKSSAVSRQEADDAEAEWKQAQAQIQAAKAAVQSARINLDYTRITAPISGIISRSSVTEGALVSAAQSSALATIRQLSPVYVDIRQPASSVLKMKRNRDDLTADVYVQLEDGLQLSETGTLKFSESSVDEGTGTVNVRAEFTNGDELLLPGMFVRASVVVEHLDAAVLAPQQGITRLPNGSTQAMVVDGENKVEVRPVEVGRAIDDKWVVRSGLSAGDKLIIGGLQKVAAGATVTPREPTAAGNAQ</sequence>